<dbReference type="GO" id="GO:0005634">
    <property type="term" value="C:nucleus"/>
    <property type="evidence" value="ECO:0007669"/>
    <property type="project" value="UniProtKB-SubCell"/>
</dbReference>
<feature type="compositionally biased region" description="Acidic residues" evidence="13">
    <location>
        <begin position="1116"/>
        <end position="1130"/>
    </location>
</feature>
<dbReference type="InterPro" id="IPR058192">
    <property type="entry name" value="WHD_ROQ1-like"/>
</dbReference>
<dbReference type="FunFam" id="1.10.8.430:FF:000002">
    <property type="entry name" value="Disease resistance protein (TIR-NBS-LRR class)"/>
    <property type="match status" value="1"/>
</dbReference>
<dbReference type="SUPFAM" id="SSF46785">
    <property type="entry name" value="Winged helix' DNA-binding domain"/>
    <property type="match status" value="1"/>
</dbReference>
<dbReference type="PANTHER" id="PTHR11017:SF479">
    <property type="entry name" value="DISEASE RESISTANCE PROTEIN (TIR-NBS-LRR CLASS) FAMILY"/>
    <property type="match status" value="1"/>
</dbReference>
<dbReference type="PROSITE" id="PS51450">
    <property type="entry name" value="LRR"/>
    <property type="match status" value="1"/>
</dbReference>
<evidence type="ECO:0000256" key="2">
    <source>
        <dbReference type="ARBA" id="ARBA00004496"/>
    </source>
</evidence>
<feature type="domain" description="TIR" evidence="14">
    <location>
        <begin position="47"/>
        <end position="212"/>
    </location>
</feature>
<evidence type="ECO:0000256" key="7">
    <source>
        <dbReference type="ARBA" id="ARBA00022801"/>
    </source>
</evidence>
<dbReference type="FunFam" id="3.40.50.10140:FF:000007">
    <property type="entry name" value="Disease resistance protein (TIR-NBS-LRR class)"/>
    <property type="match status" value="1"/>
</dbReference>
<evidence type="ECO:0000256" key="9">
    <source>
        <dbReference type="ARBA" id="ARBA00023027"/>
    </source>
</evidence>
<dbReference type="Pfam" id="PF23282">
    <property type="entry name" value="WHD_ROQ1"/>
    <property type="match status" value="1"/>
</dbReference>
<feature type="region of interest" description="Disordered" evidence="13">
    <location>
        <begin position="1096"/>
        <end position="1136"/>
    </location>
</feature>
<evidence type="ECO:0000313" key="15">
    <source>
        <dbReference type="EMBL" id="RVW60046.1"/>
    </source>
</evidence>
<evidence type="ECO:0000256" key="5">
    <source>
        <dbReference type="ARBA" id="ARBA00022614"/>
    </source>
</evidence>
<evidence type="ECO:0000256" key="13">
    <source>
        <dbReference type="SAM" id="MobiDB-lite"/>
    </source>
</evidence>
<keyword evidence="5" id="KW-0433">Leucine-rich repeat</keyword>
<dbReference type="Gene3D" id="3.80.10.10">
    <property type="entry name" value="Ribonuclease Inhibitor"/>
    <property type="match status" value="2"/>
</dbReference>
<dbReference type="SUPFAM" id="SSF52540">
    <property type="entry name" value="P-loop containing nucleoside triphosphate hydrolases"/>
    <property type="match status" value="1"/>
</dbReference>
<dbReference type="Proteomes" id="UP000288805">
    <property type="component" value="Unassembled WGS sequence"/>
</dbReference>
<dbReference type="Gene3D" id="3.40.50.300">
    <property type="entry name" value="P-loop containing nucleotide triphosphate hydrolases"/>
    <property type="match status" value="1"/>
</dbReference>
<dbReference type="InterPro" id="IPR042197">
    <property type="entry name" value="Apaf_helical"/>
</dbReference>
<dbReference type="GO" id="GO:0005737">
    <property type="term" value="C:cytoplasm"/>
    <property type="evidence" value="ECO:0007669"/>
    <property type="project" value="UniProtKB-SubCell"/>
</dbReference>
<dbReference type="AlphaFoldDB" id="A0A438FJ90"/>
<dbReference type="EMBL" id="QGNW01000871">
    <property type="protein sequence ID" value="RVW60046.1"/>
    <property type="molecule type" value="Genomic_DNA"/>
</dbReference>
<dbReference type="InterPro" id="IPR036390">
    <property type="entry name" value="WH_DNA-bd_sf"/>
</dbReference>
<dbReference type="PANTHER" id="PTHR11017">
    <property type="entry name" value="LEUCINE-RICH REPEAT-CONTAINING PROTEIN"/>
    <property type="match status" value="1"/>
</dbReference>
<evidence type="ECO:0000256" key="6">
    <source>
        <dbReference type="ARBA" id="ARBA00022737"/>
    </source>
</evidence>
<dbReference type="SUPFAM" id="SSF52200">
    <property type="entry name" value="Toll/Interleukin receptor TIR domain"/>
    <property type="match status" value="1"/>
</dbReference>
<dbReference type="InterPro" id="IPR058546">
    <property type="entry name" value="RPS4B/Roq1-like_LRR"/>
</dbReference>
<dbReference type="GO" id="GO:0043068">
    <property type="term" value="P:positive regulation of programmed cell death"/>
    <property type="evidence" value="ECO:0007669"/>
    <property type="project" value="UniProtKB-ARBA"/>
</dbReference>
<dbReference type="InterPro" id="IPR027417">
    <property type="entry name" value="P-loop_NTPase"/>
</dbReference>
<keyword evidence="10" id="KW-0539">Nucleus</keyword>
<comment type="catalytic activity">
    <reaction evidence="11">
        <text>NAD(+) + H2O = ADP-D-ribose + nicotinamide + H(+)</text>
        <dbReference type="Rhea" id="RHEA:16301"/>
        <dbReference type="ChEBI" id="CHEBI:15377"/>
        <dbReference type="ChEBI" id="CHEBI:15378"/>
        <dbReference type="ChEBI" id="CHEBI:17154"/>
        <dbReference type="ChEBI" id="CHEBI:57540"/>
        <dbReference type="ChEBI" id="CHEBI:57967"/>
        <dbReference type="EC" id="3.2.2.6"/>
    </reaction>
    <physiologicalReaction direction="left-to-right" evidence="11">
        <dbReference type="Rhea" id="RHEA:16302"/>
    </physiologicalReaction>
</comment>
<evidence type="ECO:0000259" key="14">
    <source>
        <dbReference type="PROSITE" id="PS50104"/>
    </source>
</evidence>
<gene>
    <name evidence="15" type="primary">N_114</name>
    <name evidence="15" type="ORF">CK203_089508</name>
</gene>
<dbReference type="GO" id="GO:0043531">
    <property type="term" value="F:ADP binding"/>
    <property type="evidence" value="ECO:0007669"/>
    <property type="project" value="InterPro"/>
</dbReference>
<sequence>MVYRKQKLPVPCTLRVLLRLDFHNSNFRIHLLCRLVMADPSSSSFQQSYDVFLSFRGEDTRNSFTAHLYKELRTKGINTFIDDDKLERGDVISSALVAAIQNSKFSLIVLSENYASSGWCLEELVKILECMRTMGQRVLPIFYDVDPSHVRHHNGKFGEALAKHEENLRTMERVPIWRDALTQVANLSGWDSRNKHEPMLIKGIATYIWNKLFSRSSNYADQNLVGIESSIREIKSLLFTESLDVRMVGIWGMGGIGKTTLARAVYNQISHQFEACCFIENVSDYLEKQDFLSLQKKFLSQLLEDENLNIKGCISIKALLCSKKVLVIIDDVNNSKILEDLIGKHGWFGIGSRIIITTRNKQLLVTHGVNEVYEVEKLNDDNAVELFSRYAFKKAHPIDDYVELSQCIVVYAQGLPLALQVLGSFLFDKSKREWESQLDKLKKSPKKEIQDVLRVSFDGLEDNERDIFLDIACFFQGHDKDYVMEIFRSCGFFPDIGIRVLIEKSLISVVENKLMIHNLLQKMGREIVCEASPKEPGKRSRLWIHDDVNHVLTKNTGTEEVEGISLDLSSLKEINFTNEAFAPMNRLRLLKVYTLNFLMDSKREKCKVHFSRGFKFHCEELRHLYWYEYPLKSLPNDFNLKNLVDLSMPYSQIKQLWKGTKVLENLKFMNLKHSKFLTETPDFSRVTNLERLVLKGCISLYKVHPSLGDLNKLNFLSLKNCKMLKSLPSCICDLKCLEIFILSGCSKFEELPENFGNLEMLKEFCADGTAIRVLPSSFSLLRNLEILSFEGCKGPPPSTSWWLPRRSSNFSSFVLSPLSSLSSLKTLSLSACNISDGATLDSLGFLSSLEDLDLSENNFVTLPSNISRLPHLKMLGLENCKRLQALPELPTSIRSIMARNCTSLETISNQSFGSLLMTVRLKEHIYCPINRDGLLVPALSAVIFGSRIPDWIRYQSSGSEVKAELPPNWFDSNFLGLALCVVTVPRPVSLADFFGLFWRSCTLFYSTSSHASSSFDVYTYPNHLKGKVESDHLWLVYVPLPHFINWQQVTHIKASFRITTFMRLNVIKECGIGLVYVNEEVNYSVFSPPPNESSVVLQEIHGEGSSGSGSSNIDGSESENSDYYSADEGEPSAPLL</sequence>
<dbReference type="InterPro" id="IPR045344">
    <property type="entry name" value="C-JID"/>
</dbReference>
<evidence type="ECO:0000256" key="10">
    <source>
        <dbReference type="ARBA" id="ARBA00023242"/>
    </source>
</evidence>
<dbReference type="Pfam" id="PF07725">
    <property type="entry name" value="LRR_3"/>
    <property type="match status" value="1"/>
</dbReference>
<reference evidence="15 16" key="1">
    <citation type="journal article" date="2018" name="PLoS Genet.">
        <title>Population sequencing reveals clonal diversity and ancestral inbreeding in the grapevine cultivar Chardonnay.</title>
        <authorList>
            <person name="Roach M.J."/>
            <person name="Johnson D.L."/>
            <person name="Bohlmann J."/>
            <person name="van Vuuren H.J."/>
            <person name="Jones S.J."/>
            <person name="Pretorius I.S."/>
            <person name="Schmidt S.A."/>
            <person name="Borneman A.R."/>
        </authorList>
    </citation>
    <scope>NUCLEOTIDE SEQUENCE [LARGE SCALE GENOMIC DNA]</scope>
    <source>
        <strain evidence="16">cv. Chardonnay</strain>
        <tissue evidence="15">Leaf</tissue>
    </source>
</reference>
<dbReference type="InterPro" id="IPR044974">
    <property type="entry name" value="Disease_R_plants"/>
</dbReference>
<keyword evidence="4" id="KW-0963">Cytoplasm</keyword>
<dbReference type="InterPro" id="IPR002182">
    <property type="entry name" value="NB-ARC"/>
</dbReference>
<evidence type="ECO:0000256" key="4">
    <source>
        <dbReference type="ARBA" id="ARBA00022490"/>
    </source>
</evidence>
<evidence type="ECO:0000256" key="8">
    <source>
        <dbReference type="ARBA" id="ARBA00022821"/>
    </source>
</evidence>
<dbReference type="Gene3D" id="3.40.50.10140">
    <property type="entry name" value="Toll/interleukin-1 receptor homology (TIR) domain"/>
    <property type="match status" value="1"/>
</dbReference>
<keyword evidence="6" id="KW-0677">Repeat</keyword>
<dbReference type="GO" id="GO:0050832">
    <property type="term" value="P:defense response to fungus"/>
    <property type="evidence" value="ECO:0007669"/>
    <property type="project" value="UniProtKB-ARBA"/>
</dbReference>
<dbReference type="InterPro" id="IPR001611">
    <property type="entry name" value="Leu-rich_rpt"/>
</dbReference>
<organism evidence="15 16">
    <name type="scientific">Vitis vinifera</name>
    <name type="common">Grape</name>
    <dbReference type="NCBI Taxonomy" id="29760"/>
    <lineage>
        <taxon>Eukaryota</taxon>
        <taxon>Viridiplantae</taxon>
        <taxon>Streptophyta</taxon>
        <taxon>Embryophyta</taxon>
        <taxon>Tracheophyta</taxon>
        <taxon>Spermatophyta</taxon>
        <taxon>Magnoliopsida</taxon>
        <taxon>eudicotyledons</taxon>
        <taxon>Gunneridae</taxon>
        <taxon>Pentapetalae</taxon>
        <taxon>rosids</taxon>
        <taxon>Vitales</taxon>
        <taxon>Vitaceae</taxon>
        <taxon>Viteae</taxon>
        <taxon>Vitis</taxon>
    </lineage>
</organism>
<dbReference type="InterPro" id="IPR011713">
    <property type="entry name" value="Leu-rich_rpt_3"/>
</dbReference>
<dbReference type="Pfam" id="PF01582">
    <property type="entry name" value="TIR"/>
    <property type="match status" value="1"/>
</dbReference>
<proteinExistence type="inferred from homology"/>
<keyword evidence="9" id="KW-0520">NAD</keyword>
<evidence type="ECO:0000313" key="16">
    <source>
        <dbReference type="Proteomes" id="UP000288805"/>
    </source>
</evidence>
<dbReference type="EC" id="3.2.2.6" evidence="3"/>
<dbReference type="InterPro" id="IPR032675">
    <property type="entry name" value="LRR_dom_sf"/>
</dbReference>
<dbReference type="Pfam" id="PF23286">
    <property type="entry name" value="LRR_13"/>
    <property type="match status" value="1"/>
</dbReference>
<accession>A0A438FJ90</accession>
<evidence type="ECO:0000256" key="12">
    <source>
        <dbReference type="ARBA" id="ARBA00061488"/>
    </source>
</evidence>
<comment type="similarity">
    <text evidence="12">Belongs to the disease resistance TIR-NB-LRR family.</text>
</comment>
<comment type="caution">
    <text evidence="15">The sequence shown here is derived from an EMBL/GenBank/DDBJ whole genome shotgun (WGS) entry which is preliminary data.</text>
</comment>
<dbReference type="Pfam" id="PF20160">
    <property type="entry name" value="C-JID"/>
    <property type="match status" value="1"/>
</dbReference>
<dbReference type="GO" id="GO:0061809">
    <property type="term" value="F:NAD+ nucleosidase activity, cyclic ADP-ribose generating"/>
    <property type="evidence" value="ECO:0007669"/>
    <property type="project" value="UniProtKB-EC"/>
</dbReference>
<dbReference type="PROSITE" id="PS50104">
    <property type="entry name" value="TIR"/>
    <property type="match status" value="1"/>
</dbReference>
<dbReference type="InterPro" id="IPR035897">
    <property type="entry name" value="Toll_tir_struct_dom_sf"/>
</dbReference>
<evidence type="ECO:0000256" key="3">
    <source>
        <dbReference type="ARBA" id="ARBA00011982"/>
    </source>
</evidence>
<dbReference type="SMART" id="SM00255">
    <property type="entry name" value="TIR"/>
    <property type="match status" value="1"/>
</dbReference>
<dbReference type="InterPro" id="IPR000157">
    <property type="entry name" value="TIR_dom"/>
</dbReference>
<dbReference type="PRINTS" id="PR00364">
    <property type="entry name" value="DISEASERSIST"/>
</dbReference>
<keyword evidence="8" id="KW-0611">Plant defense</keyword>
<dbReference type="GO" id="GO:0007165">
    <property type="term" value="P:signal transduction"/>
    <property type="evidence" value="ECO:0007669"/>
    <property type="project" value="InterPro"/>
</dbReference>
<comment type="subcellular location">
    <subcellularLocation>
        <location evidence="2">Cytoplasm</location>
    </subcellularLocation>
    <subcellularLocation>
        <location evidence="1">Nucleus</location>
    </subcellularLocation>
</comment>
<name>A0A438FJ90_VITVI</name>
<dbReference type="Pfam" id="PF00931">
    <property type="entry name" value="NB-ARC"/>
    <property type="match status" value="1"/>
</dbReference>
<dbReference type="SUPFAM" id="SSF52058">
    <property type="entry name" value="L domain-like"/>
    <property type="match status" value="1"/>
</dbReference>
<evidence type="ECO:0000256" key="11">
    <source>
        <dbReference type="ARBA" id="ARBA00047304"/>
    </source>
</evidence>
<dbReference type="Gene3D" id="1.10.8.430">
    <property type="entry name" value="Helical domain of apoptotic protease-activating factors"/>
    <property type="match status" value="1"/>
</dbReference>
<protein>
    <recommendedName>
        <fullName evidence="3">ADP-ribosyl cyclase/cyclic ADP-ribose hydrolase</fullName>
        <ecNumber evidence="3">3.2.2.6</ecNumber>
    </recommendedName>
</protein>
<keyword evidence="7" id="KW-0378">Hydrolase</keyword>
<evidence type="ECO:0000256" key="1">
    <source>
        <dbReference type="ARBA" id="ARBA00004123"/>
    </source>
</evidence>